<evidence type="ECO:0000313" key="3">
    <source>
        <dbReference type="EMBL" id="BDG70849.1"/>
    </source>
</evidence>
<dbReference type="Gene3D" id="3.40.190.150">
    <property type="entry name" value="Bordetella uptake gene, domain 1"/>
    <property type="match status" value="1"/>
</dbReference>
<dbReference type="InterPro" id="IPR005064">
    <property type="entry name" value="BUG"/>
</dbReference>
<dbReference type="SUPFAM" id="SSF53850">
    <property type="entry name" value="Periplasmic binding protein-like II"/>
    <property type="match status" value="1"/>
</dbReference>
<dbReference type="PANTHER" id="PTHR42928">
    <property type="entry name" value="TRICARBOXYLATE-BINDING PROTEIN"/>
    <property type="match status" value="1"/>
</dbReference>
<dbReference type="PIRSF" id="PIRSF017082">
    <property type="entry name" value="YflP"/>
    <property type="match status" value="1"/>
</dbReference>
<dbReference type="EMBL" id="AP025637">
    <property type="protein sequence ID" value="BDG70849.1"/>
    <property type="molecule type" value="Genomic_DNA"/>
</dbReference>
<dbReference type="CDD" id="cd07012">
    <property type="entry name" value="PBP2_Bug_TTT"/>
    <property type="match status" value="1"/>
</dbReference>
<proteinExistence type="inferred from homology"/>
<protein>
    <submittedName>
        <fullName evidence="3">Exported protein</fullName>
    </submittedName>
</protein>
<evidence type="ECO:0000313" key="4">
    <source>
        <dbReference type="Proteomes" id="UP000831327"/>
    </source>
</evidence>
<keyword evidence="2" id="KW-0732">Signal</keyword>
<feature type="chain" id="PRO_5047243867" evidence="2">
    <location>
        <begin position="22"/>
        <end position="324"/>
    </location>
</feature>
<dbReference type="RefSeq" id="WP_244458159.1">
    <property type="nucleotide sequence ID" value="NZ_AP025637.1"/>
</dbReference>
<name>A0ABN6NZR6_9PROT</name>
<keyword evidence="4" id="KW-1185">Reference proteome</keyword>
<organism evidence="3 4">
    <name type="scientific">Roseomonas fluvialis</name>
    <dbReference type="NCBI Taxonomy" id="1750527"/>
    <lineage>
        <taxon>Bacteria</taxon>
        <taxon>Pseudomonadati</taxon>
        <taxon>Pseudomonadota</taxon>
        <taxon>Alphaproteobacteria</taxon>
        <taxon>Acetobacterales</taxon>
        <taxon>Roseomonadaceae</taxon>
        <taxon>Roseomonas</taxon>
    </lineage>
</organism>
<evidence type="ECO:0000256" key="1">
    <source>
        <dbReference type="ARBA" id="ARBA00006987"/>
    </source>
</evidence>
<comment type="similarity">
    <text evidence="1">Belongs to the UPF0065 (bug) family.</text>
</comment>
<dbReference type="PANTHER" id="PTHR42928:SF5">
    <property type="entry name" value="BLR1237 PROTEIN"/>
    <property type="match status" value="1"/>
</dbReference>
<gene>
    <name evidence="3" type="ORF">Rmf_07780</name>
</gene>
<feature type="signal peptide" evidence="2">
    <location>
        <begin position="1"/>
        <end position="21"/>
    </location>
</feature>
<evidence type="ECO:0000256" key="2">
    <source>
        <dbReference type="SAM" id="SignalP"/>
    </source>
</evidence>
<dbReference type="Proteomes" id="UP000831327">
    <property type="component" value="Chromosome"/>
</dbReference>
<accession>A0ABN6NZR6</accession>
<dbReference type="InterPro" id="IPR042100">
    <property type="entry name" value="Bug_dom1"/>
</dbReference>
<reference evidence="3 4" key="1">
    <citation type="journal article" date="2016" name="Microbes Environ.">
        <title>Phylogenetically diverse aerobic anoxygenic phototrophic bacteria isolated from epilithic biofilms in Tama river, Japan.</title>
        <authorList>
            <person name="Hirose S."/>
            <person name="Matsuura K."/>
            <person name="Haruta S."/>
        </authorList>
    </citation>
    <scope>NUCLEOTIDE SEQUENCE [LARGE SCALE GENOMIC DNA]</scope>
    <source>
        <strain evidence="3 4">S08</strain>
    </source>
</reference>
<sequence length="324" mass="34346">MMNRRTVLAAPLALAPAAARAQAPAWPDKPVRLIVPTLGGAGTADTVARILSQELDKRLPQRVVVENRAGANGNVGAALAARSAPDGYTFLWGWAGTLATNPALYRDLPFDPTRDFDPVVLVGNVPNILVVNRALGPRTLAEFTAYARANPGKINFGSTGNGSSMHLAGELYRQMTQTDMQHVPYSGPAPAVTDLLSNRIQAMFNLVTGALPQIRGGEVVPLAILDDARSPQLPDVPTMAELGMAGLTFGTWFMVMAPKGTPGPVIDRLNTLVNEVIADPEGKQRLEGAGLVLLGGTRARAAEFLAVEIRRHAEIVRASGARID</sequence>
<dbReference type="Pfam" id="PF03401">
    <property type="entry name" value="TctC"/>
    <property type="match status" value="1"/>
</dbReference>
<dbReference type="Gene3D" id="3.40.190.10">
    <property type="entry name" value="Periplasmic binding protein-like II"/>
    <property type="match status" value="1"/>
</dbReference>